<protein>
    <submittedName>
        <fullName evidence="1">Uncharacterized protein</fullName>
    </submittedName>
</protein>
<proteinExistence type="predicted"/>
<evidence type="ECO:0000313" key="1">
    <source>
        <dbReference type="EMBL" id="ADP34544.1"/>
    </source>
</evidence>
<evidence type="ECO:0000313" key="2">
    <source>
        <dbReference type="Proteomes" id="UP000006867"/>
    </source>
</evidence>
<name>A0ABM5M391_BACA1</name>
<dbReference type="EMBL" id="CP002207">
    <property type="protein sequence ID" value="ADP34544.1"/>
    <property type="molecule type" value="Genomic_DNA"/>
</dbReference>
<accession>A0ABM5M391</accession>
<reference evidence="1 2" key="1">
    <citation type="journal article" date="2011" name="Front. Microbiol.">
        <title>Genomic signatures of strain selection and enhancement in Bacillus atrophaeus var. globigii, a historical biowarfare simulant.</title>
        <authorList>
            <person name="Gibbons H.S."/>
            <person name="Broomall S.M."/>
            <person name="McNew L.A."/>
            <person name="Daligault H."/>
            <person name="Chapman C."/>
            <person name="Bruce D."/>
            <person name="Karavis M."/>
            <person name="Krepps M."/>
            <person name="McGregor P.A."/>
            <person name="Hong C."/>
            <person name="Park K.H."/>
            <person name="Akmal A."/>
            <person name="Feldman A."/>
            <person name="Lin J.S."/>
            <person name="Chang W.E."/>
            <person name="Higgs B.W."/>
            <person name="Demirev P."/>
            <person name="Lindquist J."/>
            <person name="Liem A."/>
            <person name="Fochler E."/>
            <person name="Read T.D."/>
            <person name="Tapia R."/>
            <person name="Johnson S."/>
            <person name="Bishop-Lilly K.A."/>
            <person name="Detter C."/>
            <person name="Han C."/>
            <person name="Sozhamannan S."/>
            <person name="Rosenzweig C.N."/>
            <person name="Skowronski E.W."/>
        </authorList>
    </citation>
    <scope>NUCLEOTIDE SEQUENCE [LARGE SCALE GENOMIC DNA]</scope>
    <source>
        <strain evidence="1 2">1942</strain>
    </source>
</reference>
<sequence>MKEKEGSIYRYQNLLDMLAEMVTEYLTKHPKEDSNDK</sequence>
<keyword evidence="2" id="KW-1185">Reference proteome</keyword>
<dbReference type="Proteomes" id="UP000006867">
    <property type="component" value="Chromosome"/>
</dbReference>
<gene>
    <name evidence="1" type="ordered locus">BATR1942_18135</name>
</gene>
<organism evidence="1 2">
    <name type="scientific">Bacillus atrophaeus (strain 1942)</name>
    <dbReference type="NCBI Taxonomy" id="720555"/>
    <lineage>
        <taxon>Bacteria</taxon>
        <taxon>Bacillati</taxon>
        <taxon>Bacillota</taxon>
        <taxon>Bacilli</taxon>
        <taxon>Bacillales</taxon>
        <taxon>Bacillaceae</taxon>
        <taxon>Bacillus</taxon>
    </lineage>
</organism>